<comment type="caution">
    <text evidence="2">The sequence shown here is derived from an EMBL/GenBank/DDBJ whole genome shotgun (WGS) entry which is preliminary data.</text>
</comment>
<sequence>MAEPSTATQAPAGPPIATPGSMAVPVTAAGPAPSASASSAPTTAAPTPLSNDWSQEPDCFLVCRHTCPHPKANQPGGVLRWAFSFVRNVSTRGHEHIKSGKHPHCSQECPEFGRTRKGIEGLRDATVAEKFRATIMYSQAFHGSEVKNKAMLQWYDRVQAGDIFHGAWRGLFNSAPTFAKFLESAFSDGALGPPFSNAWAQTPQYPAFQSPRRDSWKSGFGPGTQISTTPLILLGPGTTALTNTIPFPSSSHASTSMTISPIAPASTTTTMATTDPAPAPSTPATTTTPTDVPVAPMSSLSLVSAIQPAYTFEMPDPPSLRPLHTTWNSQEKGLPASVLFVLSKVQAAKGPLKNLDKADEMVASNFYWCIVQWDLKPPHRLELLHRLRLSKLLQRYMYVEHSVSLNRANIYLFEWLVLALELNDAGVFVEFIDNDDFLEVLRKRERSVHWEQVNSVDLVLGRADLEPSSIPPQLIYTGRLKKTIELLSGSGIRFWPVSEVDHFSRKKFALHGLLASTIEKAGGLAEAPVQITSSEEGEKFLSSGEWIIKMEYSDEGKHVYRTKDSVEKFMKDFKSYYPTRLFYGMRYNQALINRGEVRVYIAFGELLQMVHTQPQPNDDEVLLGADHWKLTSAEHCYGFLMPLEEIQPGPTSWERHSDPERLWYHRDGPVGYVGKNGKSGTEQLLEFVRPIYYRIIQLEDLLYRGVEHPVSAQPSVASLRLLCRIDVGIIWDDREPSGSRYRFMVNEVQEGMSGLMMLGKDARGAVLKGVVQALKRGALFG</sequence>
<reference evidence="2" key="2">
    <citation type="journal article" date="2023" name="Proc. Natl. Acad. Sci. U.S.A.">
        <title>A global phylogenomic analysis of the shiitake genus Lentinula.</title>
        <authorList>
            <person name="Sierra-Patev S."/>
            <person name="Min B."/>
            <person name="Naranjo-Ortiz M."/>
            <person name="Looney B."/>
            <person name="Konkel Z."/>
            <person name="Slot J.C."/>
            <person name="Sakamoto Y."/>
            <person name="Steenwyk J.L."/>
            <person name="Rokas A."/>
            <person name="Carro J."/>
            <person name="Camarero S."/>
            <person name="Ferreira P."/>
            <person name="Molpeceres G."/>
            <person name="Ruiz-Duenas F.J."/>
            <person name="Serrano A."/>
            <person name="Henrissat B."/>
            <person name="Drula E."/>
            <person name="Hughes K.W."/>
            <person name="Mata J.L."/>
            <person name="Ishikawa N.K."/>
            <person name="Vargas-Isla R."/>
            <person name="Ushijima S."/>
            <person name="Smith C.A."/>
            <person name="Donoghue J."/>
            <person name="Ahrendt S."/>
            <person name="Andreopoulos W."/>
            <person name="He G."/>
            <person name="LaButti K."/>
            <person name="Lipzen A."/>
            <person name="Ng V."/>
            <person name="Riley R."/>
            <person name="Sandor L."/>
            <person name="Barry K."/>
            <person name="Martinez A.T."/>
            <person name="Xiao Y."/>
            <person name="Gibbons J.G."/>
            <person name="Terashima K."/>
            <person name="Grigoriev I.V."/>
            <person name="Hibbett D."/>
        </authorList>
    </citation>
    <scope>NUCLEOTIDE SEQUENCE</scope>
    <source>
        <strain evidence="2">Sp2 HRB7682 ss15</strain>
    </source>
</reference>
<evidence type="ECO:0000256" key="1">
    <source>
        <dbReference type="SAM" id="MobiDB-lite"/>
    </source>
</evidence>
<proteinExistence type="predicted"/>
<evidence type="ECO:0000313" key="2">
    <source>
        <dbReference type="EMBL" id="KAJ4464469.1"/>
    </source>
</evidence>
<evidence type="ECO:0000313" key="3">
    <source>
        <dbReference type="Proteomes" id="UP001150238"/>
    </source>
</evidence>
<feature type="region of interest" description="Disordered" evidence="1">
    <location>
        <begin position="267"/>
        <end position="291"/>
    </location>
</feature>
<accession>A0A9W8ZQW8</accession>
<gene>
    <name evidence="2" type="ORF">C8J55DRAFT_493930</name>
</gene>
<feature type="compositionally biased region" description="Low complexity" evidence="1">
    <location>
        <begin position="23"/>
        <end position="48"/>
    </location>
</feature>
<organism evidence="2 3">
    <name type="scientific">Lentinula lateritia</name>
    <dbReference type="NCBI Taxonomy" id="40482"/>
    <lineage>
        <taxon>Eukaryota</taxon>
        <taxon>Fungi</taxon>
        <taxon>Dikarya</taxon>
        <taxon>Basidiomycota</taxon>
        <taxon>Agaricomycotina</taxon>
        <taxon>Agaricomycetes</taxon>
        <taxon>Agaricomycetidae</taxon>
        <taxon>Agaricales</taxon>
        <taxon>Marasmiineae</taxon>
        <taxon>Omphalotaceae</taxon>
        <taxon>Lentinula</taxon>
    </lineage>
</organism>
<dbReference type="Proteomes" id="UP001150238">
    <property type="component" value="Unassembled WGS sequence"/>
</dbReference>
<name>A0A9W8ZQW8_9AGAR</name>
<feature type="region of interest" description="Disordered" evidence="1">
    <location>
        <begin position="1"/>
        <end position="51"/>
    </location>
</feature>
<dbReference type="EMBL" id="JANVFS010000059">
    <property type="protein sequence ID" value="KAJ4464469.1"/>
    <property type="molecule type" value="Genomic_DNA"/>
</dbReference>
<protein>
    <submittedName>
        <fullName evidence="2">Uncharacterized protein</fullName>
    </submittedName>
</protein>
<reference evidence="2" key="1">
    <citation type="submission" date="2022-08" db="EMBL/GenBank/DDBJ databases">
        <authorList>
            <consortium name="DOE Joint Genome Institute"/>
            <person name="Min B."/>
            <person name="Riley R."/>
            <person name="Sierra-Patev S."/>
            <person name="Naranjo-Ortiz M."/>
            <person name="Looney B."/>
            <person name="Konkel Z."/>
            <person name="Slot J.C."/>
            <person name="Sakamoto Y."/>
            <person name="Steenwyk J.L."/>
            <person name="Rokas A."/>
            <person name="Carro J."/>
            <person name="Camarero S."/>
            <person name="Ferreira P."/>
            <person name="Molpeceres G."/>
            <person name="Ruiz-Duenas F.J."/>
            <person name="Serrano A."/>
            <person name="Henrissat B."/>
            <person name="Drula E."/>
            <person name="Hughes K.W."/>
            <person name="Mata J.L."/>
            <person name="Ishikawa N.K."/>
            <person name="Vargas-Isla R."/>
            <person name="Ushijima S."/>
            <person name="Smith C.A."/>
            <person name="Ahrendt S."/>
            <person name="Andreopoulos W."/>
            <person name="He G."/>
            <person name="Labutti K."/>
            <person name="Lipzen A."/>
            <person name="Ng V."/>
            <person name="Sandor L."/>
            <person name="Barry K."/>
            <person name="Martinez A.T."/>
            <person name="Xiao Y."/>
            <person name="Gibbons J.G."/>
            <person name="Terashima K."/>
            <person name="Hibbett D.S."/>
            <person name="Grigoriev I.V."/>
        </authorList>
    </citation>
    <scope>NUCLEOTIDE SEQUENCE</scope>
    <source>
        <strain evidence="2">Sp2 HRB7682 ss15</strain>
    </source>
</reference>
<dbReference type="AlphaFoldDB" id="A0A9W8ZQW8"/>